<organism evidence="1 2">
    <name type="scientific">Novipirellula aureliae</name>
    <dbReference type="NCBI Taxonomy" id="2527966"/>
    <lineage>
        <taxon>Bacteria</taxon>
        <taxon>Pseudomonadati</taxon>
        <taxon>Planctomycetota</taxon>
        <taxon>Planctomycetia</taxon>
        <taxon>Pirellulales</taxon>
        <taxon>Pirellulaceae</taxon>
        <taxon>Novipirellula</taxon>
    </lineage>
</organism>
<accession>A0A5C6DMC2</accession>
<evidence type="ECO:0000313" key="1">
    <source>
        <dbReference type="EMBL" id="TWU37948.1"/>
    </source>
</evidence>
<name>A0A5C6DMC2_9BACT</name>
<keyword evidence="2" id="KW-1185">Reference proteome</keyword>
<evidence type="ECO:0000313" key="2">
    <source>
        <dbReference type="Proteomes" id="UP000315471"/>
    </source>
</evidence>
<sequence>MEMHAKAELIDLIRTRYYVARKKDKSRILDELVAITGHQRKYALRLLAHREASSTIRTPRQLTDVL</sequence>
<reference evidence="1 2" key="1">
    <citation type="submission" date="2019-02" db="EMBL/GenBank/DDBJ databases">
        <title>Deep-cultivation of Planctomycetes and their phenomic and genomic characterization uncovers novel biology.</title>
        <authorList>
            <person name="Wiegand S."/>
            <person name="Jogler M."/>
            <person name="Boedeker C."/>
            <person name="Pinto D."/>
            <person name="Vollmers J."/>
            <person name="Rivas-Marin E."/>
            <person name="Kohn T."/>
            <person name="Peeters S.H."/>
            <person name="Heuer A."/>
            <person name="Rast P."/>
            <person name="Oberbeckmann S."/>
            <person name="Bunk B."/>
            <person name="Jeske O."/>
            <person name="Meyerdierks A."/>
            <person name="Storesund J.E."/>
            <person name="Kallscheuer N."/>
            <person name="Luecker S."/>
            <person name="Lage O.M."/>
            <person name="Pohl T."/>
            <person name="Merkel B.J."/>
            <person name="Hornburger P."/>
            <person name="Mueller R.-W."/>
            <person name="Bruemmer F."/>
            <person name="Labrenz M."/>
            <person name="Spormann A.M."/>
            <person name="Op Den Camp H."/>
            <person name="Overmann J."/>
            <person name="Amann R."/>
            <person name="Jetten M.S.M."/>
            <person name="Mascher T."/>
            <person name="Medema M.H."/>
            <person name="Devos D.P."/>
            <person name="Kaster A.-K."/>
            <person name="Ovreas L."/>
            <person name="Rohde M."/>
            <person name="Galperin M.Y."/>
            <person name="Jogler C."/>
        </authorList>
    </citation>
    <scope>NUCLEOTIDE SEQUENCE [LARGE SCALE GENOMIC DNA]</scope>
    <source>
        <strain evidence="1 2">Q31b</strain>
    </source>
</reference>
<proteinExistence type="predicted"/>
<dbReference type="Proteomes" id="UP000315471">
    <property type="component" value="Unassembled WGS sequence"/>
</dbReference>
<dbReference type="AlphaFoldDB" id="A0A5C6DMC2"/>
<comment type="caution">
    <text evidence="1">The sequence shown here is derived from an EMBL/GenBank/DDBJ whole genome shotgun (WGS) entry which is preliminary data.</text>
</comment>
<gene>
    <name evidence="1" type="ORF">Q31b_47370</name>
</gene>
<protein>
    <submittedName>
        <fullName evidence="1">Uncharacterized protein</fullName>
    </submittedName>
</protein>
<dbReference type="EMBL" id="SJPY01000007">
    <property type="protein sequence ID" value="TWU37948.1"/>
    <property type="molecule type" value="Genomic_DNA"/>
</dbReference>